<reference evidence="2" key="1">
    <citation type="submission" date="2022-06" db="EMBL/GenBank/DDBJ databases">
        <title>Draft genome sequence of Streptomyces sp. RB6PN25 isolated from peat swamp forest in Thailand.</title>
        <authorList>
            <person name="Duangmal K."/>
            <person name="Klaysubun C."/>
        </authorList>
    </citation>
    <scope>NUCLEOTIDE SEQUENCE</scope>
    <source>
        <strain evidence="2">RB6PN25</strain>
    </source>
</reference>
<name>A0ABT1PNF3_9ACTN</name>
<accession>A0ABT1PNF3</accession>
<dbReference type="RefSeq" id="WP_255918054.1">
    <property type="nucleotide sequence ID" value="NZ_JANFNG010000001.1"/>
</dbReference>
<feature type="transmembrane region" description="Helical" evidence="1">
    <location>
        <begin position="60"/>
        <end position="78"/>
    </location>
</feature>
<feature type="transmembrane region" description="Helical" evidence="1">
    <location>
        <begin position="90"/>
        <end position="109"/>
    </location>
</feature>
<gene>
    <name evidence="2" type="ORF">NGB36_00865</name>
</gene>
<protein>
    <recommendedName>
        <fullName evidence="4">Integral membrane protein</fullName>
    </recommendedName>
</protein>
<evidence type="ECO:0000256" key="1">
    <source>
        <dbReference type="SAM" id="Phobius"/>
    </source>
</evidence>
<keyword evidence="1" id="KW-1133">Transmembrane helix</keyword>
<feature type="transmembrane region" description="Helical" evidence="1">
    <location>
        <begin position="7"/>
        <end position="24"/>
    </location>
</feature>
<evidence type="ECO:0008006" key="4">
    <source>
        <dbReference type="Google" id="ProtNLM"/>
    </source>
</evidence>
<evidence type="ECO:0000313" key="2">
    <source>
        <dbReference type="EMBL" id="MCQ4079202.1"/>
    </source>
</evidence>
<organism evidence="2 3">
    <name type="scientific">Streptomyces humicola</name>
    <dbReference type="NCBI Taxonomy" id="2953240"/>
    <lineage>
        <taxon>Bacteria</taxon>
        <taxon>Bacillati</taxon>
        <taxon>Actinomycetota</taxon>
        <taxon>Actinomycetes</taxon>
        <taxon>Kitasatosporales</taxon>
        <taxon>Streptomycetaceae</taxon>
        <taxon>Streptomyces</taxon>
    </lineage>
</organism>
<keyword evidence="3" id="KW-1185">Reference proteome</keyword>
<feature type="transmembrane region" description="Helical" evidence="1">
    <location>
        <begin position="30"/>
        <end position="48"/>
    </location>
</feature>
<comment type="caution">
    <text evidence="2">The sequence shown here is derived from an EMBL/GenBank/DDBJ whole genome shotgun (WGS) entry which is preliminary data.</text>
</comment>
<dbReference type="EMBL" id="JANFNG010000001">
    <property type="protein sequence ID" value="MCQ4079202.1"/>
    <property type="molecule type" value="Genomic_DNA"/>
</dbReference>
<sequence>MGLMRGASAGFSILVVGGAIAPLAGDLPLIGRFWLTASALIAFLVAGLRAGGDGRMGPGVLAALGAYLLMLPIVWMTSRGWDVQQVSATAATAVVVGGGASLVSGRWSWMNGLRSDRESRSSHHREAA</sequence>
<dbReference type="Proteomes" id="UP001057702">
    <property type="component" value="Unassembled WGS sequence"/>
</dbReference>
<proteinExistence type="predicted"/>
<evidence type="ECO:0000313" key="3">
    <source>
        <dbReference type="Proteomes" id="UP001057702"/>
    </source>
</evidence>
<keyword evidence="1" id="KW-0472">Membrane</keyword>
<keyword evidence="1" id="KW-0812">Transmembrane</keyword>